<accession>A0A059F0K3</accession>
<dbReference type="PANTHER" id="PTHR47163:SF2">
    <property type="entry name" value="SI:DKEY-17M8.2"/>
    <property type="match status" value="1"/>
</dbReference>
<dbReference type="HOGENOM" id="CLU_044348_6_5_1"/>
<dbReference type="PANTHER" id="PTHR47163">
    <property type="entry name" value="DDE_TNP_IS1595 DOMAIN-CONTAINING PROTEIN"/>
    <property type="match status" value="1"/>
</dbReference>
<sequence>MCIVSDRTQSALLNKIHEIIKPGTIIWSDEWRGYLNLRHDVQYIHQTVNHSYQFVDPTTGVHAQNIESYWNEQEKRIKAKMGIKKEKLEDYIVEWMCRDNYIRKDWNNFMQIFN</sequence>
<dbReference type="AlphaFoldDB" id="A0A059F0K3"/>
<organism evidence="2 3">
    <name type="scientific">Anncaliia algerae PRA339</name>
    <dbReference type="NCBI Taxonomy" id="1288291"/>
    <lineage>
        <taxon>Eukaryota</taxon>
        <taxon>Fungi</taxon>
        <taxon>Fungi incertae sedis</taxon>
        <taxon>Microsporidia</taxon>
        <taxon>Tubulinosematoidea</taxon>
        <taxon>Tubulinosematidae</taxon>
        <taxon>Anncaliia</taxon>
    </lineage>
</organism>
<dbReference type="InterPro" id="IPR053164">
    <property type="entry name" value="IS1016-like_transposase"/>
</dbReference>
<keyword evidence="3" id="KW-1185">Reference proteome</keyword>
<reference evidence="2 3" key="2">
    <citation type="submission" date="2014-03" db="EMBL/GenBank/DDBJ databases">
        <title>The Genome Sequence of Anncaliia algerae insect isolate PRA339.</title>
        <authorList>
            <consortium name="The Broad Institute Genome Sequencing Platform"/>
            <consortium name="The Broad Institute Genome Sequencing Center for Infectious Disease"/>
            <person name="Cuomo C."/>
            <person name="Becnel J."/>
            <person name="Sanscrainte N."/>
            <person name="Walker B."/>
            <person name="Young S.K."/>
            <person name="Zeng Q."/>
            <person name="Gargeya S."/>
            <person name="Fitzgerald M."/>
            <person name="Haas B."/>
            <person name="Abouelleil A."/>
            <person name="Alvarado L."/>
            <person name="Arachchi H.M."/>
            <person name="Berlin A.M."/>
            <person name="Chapman S.B."/>
            <person name="Dewar J."/>
            <person name="Goldberg J."/>
            <person name="Griggs A."/>
            <person name="Gujja S."/>
            <person name="Hansen M."/>
            <person name="Howarth C."/>
            <person name="Imamovic A."/>
            <person name="Larimer J."/>
            <person name="McCowan C."/>
            <person name="Murphy C."/>
            <person name="Neiman D."/>
            <person name="Pearson M."/>
            <person name="Priest M."/>
            <person name="Roberts A."/>
            <person name="Saif S."/>
            <person name="Shea T."/>
            <person name="Sisk P."/>
            <person name="Sykes S."/>
            <person name="Wortman J."/>
            <person name="Nusbaum C."/>
            <person name="Birren B."/>
        </authorList>
    </citation>
    <scope>NUCLEOTIDE SEQUENCE [LARGE SCALE GENOMIC DNA]</scope>
    <source>
        <strain evidence="2 3">PRA339</strain>
    </source>
</reference>
<dbReference type="OrthoDB" id="2194918at2759"/>
<feature type="domain" description="ISXO2-like transposase" evidence="1">
    <location>
        <begin position="3"/>
        <end position="98"/>
    </location>
</feature>
<proteinExistence type="predicted"/>
<protein>
    <recommendedName>
        <fullName evidence="1">ISXO2-like transposase domain-containing protein</fullName>
    </recommendedName>
</protein>
<dbReference type="Pfam" id="PF12762">
    <property type="entry name" value="DDE_Tnp_IS1595"/>
    <property type="match status" value="1"/>
</dbReference>
<name>A0A059F0K3_9MICR</name>
<evidence type="ECO:0000313" key="3">
    <source>
        <dbReference type="Proteomes" id="UP000030655"/>
    </source>
</evidence>
<evidence type="ECO:0000313" key="2">
    <source>
        <dbReference type="EMBL" id="KCZ80833.1"/>
    </source>
</evidence>
<reference evidence="3" key="1">
    <citation type="submission" date="2013-02" db="EMBL/GenBank/DDBJ databases">
        <authorList>
            <consortium name="The Broad Institute Genome Sequencing Platform"/>
            <person name="Cuomo C."/>
            <person name="Becnel J."/>
            <person name="Sanscrainte N."/>
            <person name="Walker B."/>
            <person name="Young S.K."/>
            <person name="Zeng Q."/>
            <person name="Gargeya S."/>
            <person name="Fitzgerald M."/>
            <person name="Haas B."/>
            <person name="Abouelleil A."/>
            <person name="Alvarado L."/>
            <person name="Arachchi H.M."/>
            <person name="Berlin A.M."/>
            <person name="Chapman S.B."/>
            <person name="Dewar J."/>
            <person name="Goldberg J."/>
            <person name="Griggs A."/>
            <person name="Gujja S."/>
            <person name="Hansen M."/>
            <person name="Howarth C."/>
            <person name="Imamovic A."/>
            <person name="Larimer J."/>
            <person name="McCowan C."/>
            <person name="Murphy C."/>
            <person name="Neiman D."/>
            <person name="Pearson M."/>
            <person name="Priest M."/>
            <person name="Roberts A."/>
            <person name="Saif S."/>
            <person name="Shea T."/>
            <person name="Sisk P."/>
            <person name="Sykes S."/>
            <person name="Wortman J."/>
            <person name="Nusbaum C."/>
            <person name="Birren B."/>
        </authorList>
    </citation>
    <scope>NUCLEOTIDE SEQUENCE [LARGE SCALE GENOMIC DNA]</scope>
    <source>
        <strain evidence="3">PRA339</strain>
    </source>
</reference>
<gene>
    <name evidence="2" type="ORF">H312_01781</name>
</gene>
<dbReference type="InterPro" id="IPR024445">
    <property type="entry name" value="Tnp_ISXO2-like"/>
</dbReference>
<evidence type="ECO:0000259" key="1">
    <source>
        <dbReference type="Pfam" id="PF12762"/>
    </source>
</evidence>
<dbReference type="EMBL" id="KK365161">
    <property type="protein sequence ID" value="KCZ80833.1"/>
    <property type="molecule type" value="Genomic_DNA"/>
</dbReference>
<dbReference type="VEuPathDB" id="MicrosporidiaDB:H312_01781"/>
<dbReference type="Proteomes" id="UP000030655">
    <property type="component" value="Unassembled WGS sequence"/>
</dbReference>